<dbReference type="GO" id="GO:0051604">
    <property type="term" value="P:protein maturation"/>
    <property type="evidence" value="ECO:0007669"/>
    <property type="project" value="TreeGrafter"/>
</dbReference>
<dbReference type="AlphaFoldDB" id="O69402"/>
<protein>
    <submittedName>
        <fullName evidence="2">HynD protein</fullName>
    </submittedName>
</protein>
<evidence type="ECO:0000313" key="2">
    <source>
        <dbReference type="EMBL" id="CAA11502.1"/>
    </source>
</evidence>
<evidence type="ECO:0000256" key="1">
    <source>
        <dbReference type="ARBA" id="ARBA00006018"/>
    </source>
</evidence>
<dbReference type="PANTHER" id="PTHR35177:SF2">
    <property type="entry name" value="HYDROGENASE MATURATION FACTOR HYBG"/>
    <property type="match status" value="1"/>
</dbReference>
<dbReference type="PRINTS" id="PR00445">
    <property type="entry name" value="HUPFHYPC"/>
</dbReference>
<dbReference type="InterPro" id="IPR001109">
    <property type="entry name" value="Hydrogenase_HupF/HypC"/>
</dbReference>
<gene>
    <name evidence="2" type="primary">hynD</name>
</gene>
<dbReference type="OMA" id="MCLAIPC"/>
<dbReference type="GO" id="GO:1902670">
    <property type="term" value="F:carbon dioxide binding"/>
    <property type="evidence" value="ECO:0007669"/>
    <property type="project" value="TreeGrafter"/>
</dbReference>
<dbReference type="Pfam" id="PF01455">
    <property type="entry name" value="HupF_HypC"/>
    <property type="match status" value="1"/>
</dbReference>
<dbReference type="InterPro" id="IPR019812">
    <property type="entry name" value="Hydgase_assmbl_chp_CS"/>
</dbReference>
<name>O69402_MEGGA</name>
<reference evidence="2" key="1">
    <citation type="journal article" date="1998" name="J. Bacteriol.">
        <title>Heterologous expression of the Desulfovibrio gigas [NiFe] hydrogenase in Desulfovibrio fructosovorans MR400.</title>
        <authorList>
            <person name="Rousset M."/>
            <person name="Magro V."/>
            <person name="Forget N."/>
            <person name="Guigliarelli B."/>
            <person name="Belaich J.P."/>
            <person name="Hatchikian E.C."/>
        </authorList>
    </citation>
    <scope>NUCLEOTIDE SEQUENCE</scope>
</reference>
<dbReference type="SUPFAM" id="SSF159127">
    <property type="entry name" value="HupF/HypC-like"/>
    <property type="match status" value="1"/>
</dbReference>
<comment type="similarity">
    <text evidence="1">Belongs to the HupF/HypC family.</text>
</comment>
<dbReference type="Gene3D" id="2.30.30.140">
    <property type="match status" value="1"/>
</dbReference>
<dbReference type="GO" id="GO:0005506">
    <property type="term" value="F:iron ion binding"/>
    <property type="evidence" value="ECO:0007669"/>
    <property type="project" value="TreeGrafter"/>
</dbReference>
<dbReference type="PROSITE" id="PS01097">
    <property type="entry name" value="HUPF_HYPC"/>
    <property type="match status" value="1"/>
</dbReference>
<proteinExistence type="inferred from homology"/>
<dbReference type="PANTHER" id="PTHR35177">
    <property type="entry name" value="HYDROGENASE MATURATION FACTOR HYBG"/>
    <property type="match status" value="1"/>
</dbReference>
<accession>O69402</accession>
<sequence length="82" mass="8756">MCLAIPARIETIENGVATCRVGASDTFVKASLLLLEGQAGPGDYLVVHAGFALRKMDVKEAEESLQVMRDMAAVMNGGDVRF</sequence>
<dbReference type="NCBIfam" id="TIGR00074">
    <property type="entry name" value="hypC_hupF"/>
    <property type="match status" value="1"/>
</dbReference>
<dbReference type="EMBL" id="AJ223629">
    <property type="protein sequence ID" value="CAA11502.1"/>
    <property type="molecule type" value="Genomic_DNA"/>
</dbReference>
<organism evidence="2">
    <name type="scientific">Megalodesulfovibrio gigas</name>
    <name type="common">Desulfovibrio gigas</name>
    <dbReference type="NCBI Taxonomy" id="879"/>
    <lineage>
        <taxon>Bacteria</taxon>
        <taxon>Pseudomonadati</taxon>
        <taxon>Thermodesulfobacteriota</taxon>
        <taxon>Desulfovibrionia</taxon>
        <taxon>Desulfovibrionales</taxon>
        <taxon>Desulfovibrionaceae</taxon>
        <taxon>Megalodesulfovibrio</taxon>
    </lineage>
</organism>